<comment type="similarity">
    <text evidence="1 8 9">Belongs to the GreA/GreB family.</text>
</comment>
<dbReference type="Pfam" id="PF03449">
    <property type="entry name" value="GreA_GreB_N"/>
    <property type="match status" value="1"/>
</dbReference>
<proteinExistence type="inferred from homology"/>
<dbReference type="Gene3D" id="3.10.50.30">
    <property type="entry name" value="Transcription elongation factor, GreA/GreB, C-terminal domain"/>
    <property type="match status" value="1"/>
</dbReference>
<dbReference type="InterPro" id="IPR023459">
    <property type="entry name" value="Tscrpt_elong_fac_GreA/B_fam"/>
</dbReference>
<dbReference type="EMBL" id="AP019308">
    <property type="protein sequence ID" value="BBH23310.1"/>
    <property type="molecule type" value="Genomic_DNA"/>
</dbReference>
<dbReference type="GO" id="GO:0003677">
    <property type="term" value="F:DNA binding"/>
    <property type="evidence" value="ECO:0007669"/>
    <property type="project" value="UniProtKB-UniRule"/>
</dbReference>
<dbReference type="KEGG" id="pbk:Back11_46550"/>
<dbReference type="OrthoDB" id="9808774at2"/>
<dbReference type="SUPFAM" id="SSF54534">
    <property type="entry name" value="FKBP-like"/>
    <property type="match status" value="1"/>
</dbReference>
<dbReference type="PANTHER" id="PTHR30437:SF4">
    <property type="entry name" value="TRANSCRIPTION ELONGATION FACTOR GREA"/>
    <property type="match status" value="1"/>
</dbReference>
<protein>
    <recommendedName>
        <fullName evidence="2 8">Transcription elongation factor GreA</fullName>
    </recommendedName>
    <alternativeName>
        <fullName evidence="7 8">Transcript cleavage factor GreA</fullName>
    </alternativeName>
</protein>
<dbReference type="GO" id="GO:0070063">
    <property type="term" value="F:RNA polymerase binding"/>
    <property type="evidence" value="ECO:0007669"/>
    <property type="project" value="InterPro"/>
</dbReference>
<dbReference type="NCBIfam" id="TIGR01462">
    <property type="entry name" value="greA"/>
    <property type="match status" value="1"/>
</dbReference>
<evidence type="ECO:0000256" key="9">
    <source>
        <dbReference type="RuleBase" id="RU000556"/>
    </source>
</evidence>
<dbReference type="PIRSF" id="PIRSF006092">
    <property type="entry name" value="GreA_GreB"/>
    <property type="match status" value="1"/>
</dbReference>
<keyword evidence="10" id="KW-0648">Protein biosynthesis</keyword>
<dbReference type="InterPro" id="IPR022691">
    <property type="entry name" value="Tscrpt_elong_fac_GreA/B_N"/>
</dbReference>
<evidence type="ECO:0000256" key="1">
    <source>
        <dbReference type="ARBA" id="ARBA00008213"/>
    </source>
</evidence>
<evidence type="ECO:0000313" key="11">
    <source>
        <dbReference type="Proteomes" id="UP000275368"/>
    </source>
</evidence>
<dbReference type="AlphaFoldDB" id="A0A3G9IWS7"/>
<dbReference type="GO" id="GO:0032784">
    <property type="term" value="P:regulation of DNA-templated transcription elongation"/>
    <property type="evidence" value="ECO:0007669"/>
    <property type="project" value="UniProtKB-UniRule"/>
</dbReference>
<evidence type="ECO:0000256" key="7">
    <source>
        <dbReference type="ARBA" id="ARBA00030776"/>
    </source>
</evidence>
<dbReference type="InterPro" id="IPR006359">
    <property type="entry name" value="Tscrpt_elong_fac_GreA"/>
</dbReference>
<dbReference type="RefSeq" id="WP_125662749.1">
    <property type="nucleotide sequence ID" value="NZ_AP019308.1"/>
</dbReference>
<dbReference type="PANTHER" id="PTHR30437">
    <property type="entry name" value="TRANSCRIPTION ELONGATION FACTOR GREA"/>
    <property type="match status" value="1"/>
</dbReference>
<evidence type="ECO:0000256" key="3">
    <source>
        <dbReference type="ARBA" id="ARBA00023015"/>
    </source>
</evidence>
<comment type="function">
    <text evidence="6 8 9">Necessary for efficient RNA polymerase transcription elongation past template-encoded arresting sites. The arresting sites in DNA have the property of trapping a certain fraction of elongating RNA polymerases that pass through, resulting in locked ternary complexes. Cleavage of the nascent transcript by cleavage factors such as GreA or GreB allows the resumption of elongation from the new 3'terminus. GreA releases sequences of 2 to 3 nucleotides.</text>
</comment>
<keyword evidence="8" id="KW-0175">Coiled coil</keyword>
<dbReference type="FunFam" id="1.10.287.180:FF:000001">
    <property type="entry name" value="Transcription elongation factor GreA"/>
    <property type="match status" value="1"/>
</dbReference>
<dbReference type="Pfam" id="PF01272">
    <property type="entry name" value="GreA_GreB"/>
    <property type="match status" value="1"/>
</dbReference>
<dbReference type="Proteomes" id="UP000275368">
    <property type="component" value="Chromosome"/>
</dbReference>
<evidence type="ECO:0000256" key="4">
    <source>
        <dbReference type="ARBA" id="ARBA00023125"/>
    </source>
</evidence>
<feature type="coiled-coil region" evidence="8">
    <location>
        <begin position="6"/>
        <end position="33"/>
    </location>
</feature>
<sequence length="159" mass="17725">MSDKEIILTQDGLKRLEDELENLKSVKRREVAERIKVAIGYGDISENSEYEDAKNEQAFIEGRVITLEKMLRNARIINNDDIDIDTVSIGSIVTVEDMEFGDTTEYAIVGTAEADPLNNKISNESPVGRAILGKKKGTVVDVNVPAGIIQYKIVDIKKW</sequence>
<reference evidence="10 11" key="1">
    <citation type="submission" date="2018-11" db="EMBL/GenBank/DDBJ databases">
        <title>Complete genome sequence of Paenibacillus baekrokdamisoli strain KCTC 33723.</title>
        <authorList>
            <person name="Kang S.W."/>
            <person name="Lee K.C."/>
            <person name="Kim K.K."/>
            <person name="Kim J.S."/>
            <person name="Kim D.S."/>
            <person name="Ko S.H."/>
            <person name="Yang S.H."/>
            <person name="Lee J.S."/>
        </authorList>
    </citation>
    <scope>NUCLEOTIDE SEQUENCE [LARGE SCALE GENOMIC DNA]</scope>
    <source>
        <strain evidence="10 11">KCTC 33723</strain>
    </source>
</reference>
<evidence type="ECO:0000256" key="5">
    <source>
        <dbReference type="ARBA" id="ARBA00023163"/>
    </source>
</evidence>
<evidence type="ECO:0000256" key="6">
    <source>
        <dbReference type="ARBA" id="ARBA00024916"/>
    </source>
</evidence>
<name>A0A3G9IWS7_9BACL</name>
<dbReference type="FunFam" id="3.10.50.30:FF:000001">
    <property type="entry name" value="Transcription elongation factor GreA"/>
    <property type="match status" value="1"/>
</dbReference>
<dbReference type="InterPro" id="IPR001437">
    <property type="entry name" value="Tscrpt_elong_fac_GreA/B_C"/>
</dbReference>
<accession>A0A3G9IWS7</accession>
<evidence type="ECO:0000256" key="2">
    <source>
        <dbReference type="ARBA" id="ARBA00013729"/>
    </source>
</evidence>
<dbReference type="HAMAP" id="MF_00105">
    <property type="entry name" value="GreA_GreB"/>
    <property type="match status" value="1"/>
</dbReference>
<dbReference type="SUPFAM" id="SSF46557">
    <property type="entry name" value="GreA transcript cleavage protein, N-terminal domain"/>
    <property type="match status" value="1"/>
</dbReference>
<organism evidence="10 11">
    <name type="scientific">Paenibacillus baekrokdamisoli</name>
    <dbReference type="NCBI Taxonomy" id="1712516"/>
    <lineage>
        <taxon>Bacteria</taxon>
        <taxon>Bacillati</taxon>
        <taxon>Bacillota</taxon>
        <taxon>Bacilli</taxon>
        <taxon>Bacillales</taxon>
        <taxon>Paenibacillaceae</taxon>
        <taxon>Paenibacillus</taxon>
    </lineage>
</organism>
<keyword evidence="11" id="KW-1185">Reference proteome</keyword>
<dbReference type="GO" id="GO:0006354">
    <property type="term" value="P:DNA-templated transcription elongation"/>
    <property type="evidence" value="ECO:0007669"/>
    <property type="project" value="TreeGrafter"/>
</dbReference>
<dbReference type="Gene3D" id="1.10.287.180">
    <property type="entry name" value="Transcription elongation factor, GreA/GreB, N-terminal domain"/>
    <property type="match status" value="1"/>
</dbReference>
<gene>
    <name evidence="8" type="primary">greA</name>
    <name evidence="10" type="ORF">Back11_46550</name>
</gene>
<dbReference type="InterPro" id="IPR036953">
    <property type="entry name" value="GreA/GreB_C_sf"/>
</dbReference>
<keyword evidence="5 8" id="KW-0804">Transcription</keyword>
<keyword evidence="3 8" id="KW-0805">Transcription regulation</keyword>
<evidence type="ECO:0000256" key="8">
    <source>
        <dbReference type="HAMAP-Rule" id="MF_00105"/>
    </source>
</evidence>
<dbReference type="PROSITE" id="PS00829">
    <property type="entry name" value="GREAB_1"/>
    <property type="match status" value="1"/>
</dbReference>
<dbReference type="InterPro" id="IPR028624">
    <property type="entry name" value="Tscrpt_elong_fac_GreA/B"/>
</dbReference>
<keyword evidence="4 8" id="KW-0238">DNA-binding</keyword>
<dbReference type="GO" id="GO:0003746">
    <property type="term" value="F:translation elongation factor activity"/>
    <property type="evidence" value="ECO:0007669"/>
    <property type="project" value="UniProtKB-KW"/>
</dbReference>
<dbReference type="NCBIfam" id="NF001263">
    <property type="entry name" value="PRK00226.1-4"/>
    <property type="match status" value="1"/>
</dbReference>
<keyword evidence="10" id="KW-0251">Elongation factor</keyword>
<dbReference type="InterPro" id="IPR018151">
    <property type="entry name" value="TF_GreA/GreB_CS"/>
</dbReference>
<dbReference type="InterPro" id="IPR036805">
    <property type="entry name" value="Tscrpt_elong_fac_GreA/B_N_sf"/>
</dbReference>
<evidence type="ECO:0000313" key="10">
    <source>
        <dbReference type="EMBL" id="BBH23310.1"/>
    </source>
</evidence>